<keyword evidence="1" id="KW-0472">Membrane</keyword>
<accession>A0A177NUU4</accession>
<evidence type="ECO:0000259" key="2">
    <source>
        <dbReference type="Pfam" id="PF07238"/>
    </source>
</evidence>
<evidence type="ECO:0000256" key="1">
    <source>
        <dbReference type="SAM" id="Phobius"/>
    </source>
</evidence>
<comment type="caution">
    <text evidence="3">The sequence shown here is derived from an EMBL/GenBank/DDBJ whole genome shotgun (WGS) entry which is preliminary data.</text>
</comment>
<dbReference type="EMBL" id="LUUI01000022">
    <property type="protein sequence ID" value="OAI21073.1"/>
    <property type="molecule type" value="Genomic_DNA"/>
</dbReference>
<dbReference type="Proteomes" id="UP000078476">
    <property type="component" value="Unassembled WGS sequence"/>
</dbReference>
<keyword evidence="1" id="KW-0812">Transmembrane</keyword>
<feature type="transmembrane region" description="Helical" evidence="1">
    <location>
        <begin position="287"/>
        <end position="307"/>
    </location>
</feature>
<dbReference type="Gene3D" id="2.40.10.220">
    <property type="entry name" value="predicted glycosyltransferase like domains"/>
    <property type="match status" value="1"/>
</dbReference>
<dbReference type="GO" id="GO:0035438">
    <property type="term" value="F:cyclic-di-GMP binding"/>
    <property type="evidence" value="ECO:0007669"/>
    <property type="project" value="InterPro"/>
</dbReference>
<dbReference type="Pfam" id="PF07238">
    <property type="entry name" value="PilZ"/>
    <property type="match status" value="1"/>
</dbReference>
<feature type="domain" description="PilZ" evidence="2">
    <location>
        <begin position="70"/>
        <end position="160"/>
    </location>
</feature>
<dbReference type="InterPro" id="IPR009875">
    <property type="entry name" value="PilZ_domain"/>
</dbReference>
<organism evidence="3 4">
    <name type="scientific">Methylomonas lenta</name>
    <dbReference type="NCBI Taxonomy" id="980561"/>
    <lineage>
        <taxon>Bacteria</taxon>
        <taxon>Pseudomonadati</taxon>
        <taxon>Pseudomonadota</taxon>
        <taxon>Gammaproteobacteria</taxon>
        <taxon>Methylococcales</taxon>
        <taxon>Methylococcaceae</taxon>
        <taxon>Methylomonas</taxon>
    </lineage>
</organism>
<keyword evidence="1" id="KW-1133">Transmembrane helix</keyword>
<feature type="transmembrane region" description="Helical" evidence="1">
    <location>
        <begin position="168"/>
        <end position="186"/>
    </location>
</feature>
<dbReference type="OrthoDB" id="5573658at2"/>
<name>A0A177NUU4_9GAMM</name>
<feature type="transmembrane region" description="Helical" evidence="1">
    <location>
        <begin position="238"/>
        <end position="257"/>
    </location>
</feature>
<gene>
    <name evidence="3" type="ORF">A1359_02680</name>
</gene>
<proteinExistence type="predicted"/>
<protein>
    <recommendedName>
        <fullName evidence="2">PilZ domain-containing protein</fullName>
    </recommendedName>
</protein>
<evidence type="ECO:0000313" key="3">
    <source>
        <dbReference type="EMBL" id="OAI21073.1"/>
    </source>
</evidence>
<dbReference type="AlphaFoldDB" id="A0A177NUU4"/>
<reference evidence="3 4" key="1">
    <citation type="submission" date="2016-03" db="EMBL/GenBank/DDBJ databases">
        <authorList>
            <person name="Ploux O."/>
        </authorList>
    </citation>
    <scope>NUCLEOTIDE SEQUENCE [LARGE SCALE GENOMIC DNA]</scope>
    <source>
        <strain evidence="3 4">R-45370</strain>
    </source>
</reference>
<sequence length="309" mass="34838">MFKNNNNKKLNRRAAFRIYEQANLFYQKIDSNQVSETQPGFENLLLGSHQAKELGQLNSVAESSGGDVSLPSSISQENDTLNVNISSTGIAFTCKDKLEIGDYLMIRILLLSNMTLIMACCKVVYSKPSNPYEKNQYPFLTGVQFINLTSEDTKLLVDHVSRRKKQQLFLAGLMISIFMTILAIPEEIFNLVLDLSDKLLDVIVETVYIIFDYMDVGLGHVIKYLFNVSPHGRQMIGFYVLLAIQLVSLIVFLRVIVSACMRLGQNLVAYVSRKKASVLYYWGRQTLLNKIKMTGIGVLAISCYVLFAV</sequence>
<dbReference type="RefSeq" id="WP_066977007.1">
    <property type="nucleotide sequence ID" value="NZ_LUUI01000022.1"/>
</dbReference>
<keyword evidence="4" id="KW-1185">Reference proteome</keyword>
<evidence type="ECO:0000313" key="4">
    <source>
        <dbReference type="Proteomes" id="UP000078476"/>
    </source>
</evidence>